<dbReference type="EMBL" id="LR796548">
    <property type="protein sequence ID" value="CAB4150481.1"/>
    <property type="molecule type" value="Genomic_DNA"/>
</dbReference>
<dbReference type="EMBL" id="LR796709">
    <property type="protein sequence ID" value="CAB4161599.1"/>
    <property type="molecule type" value="Genomic_DNA"/>
</dbReference>
<dbReference type="EMBL" id="LR797130">
    <property type="protein sequence ID" value="CAB4188508.1"/>
    <property type="molecule type" value="Genomic_DNA"/>
</dbReference>
<accession>A0A6J5QIK7</accession>
<dbReference type="EMBL" id="LR797434">
    <property type="protein sequence ID" value="CAB4216270.1"/>
    <property type="molecule type" value="Genomic_DNA"/>
</dbReference>
<dbReference type="EMBL" id="LR796305">
    <property type="protein sequence ID" value="CAB4135746.1"/>
    <property type="molecule type" value="Genomic_DNA"/>
</dbReference>
<evidence type="ECO:0000313" key="3">
    <source>
        <dbReference type="EMBL" id="CAB4150481.1"/>
    </source>
</evidence>
<dbReference type="EMBL" id="LR796461">
    <property type="protein sequence ID" value="CAB4146121.1"/>
    <property type="molecule type" value="Genomic_DNA"/>
</dbReference>
<evidence type="ECO:0000313" key="8">
    <source>
        <dbReference type="EMBL" id="CAB4192020.1"/>
    </source>
</evidence>
<dbReference type="EMBL" id="LR796917">
    <property type="protein sequence ID" value="CAB4174767.1"/>
    <property type="molecule type" value="Genomic_DNA"/>
</dbReference>
<evidence type="ECO:0000313" key="4">
    <source>
        <dbReference type="EMBL" id="CAB4161599.1"/>
    </source>
</evidence>
<evidence type="ECO:0000313" key="1">
    <source>
        <dbReference type="EMBL" id="CAB4135746.1"/>
    </source>
</evidence>
<evidence type="ECO:0000313" key="2">
    <source>
        <dbReference type="EMBL" id="CAB4146121.1"/>
    </source>
</evidence>
<dbReference type="EMBL" id="LR797492">
    <property type="protein sequence ID" value="CAB4219841.1"/>
    <property type="molecule type" value="Genomic_DNA"/>
</dbReference>
<name>A0A6J5QIK7_9CAUD</name>
<evidence type="ECO:0000313" key="9">
    <source>
        <dbReference type="EMBL" id="CAB4216270.1"/>
    </source>
</evidence>
<evidence type="ECO:0000313" key="11">
    <source>
        <dbReference type="EMBL" id="CAB5230493.1"/>
    </source>
</evidence>
<organism evidence="6">
    <name type="scientific">uncultured Caudovirales phage</name>
    <dbReference type="NCBI Taxonomy" id="2100421"/>
    <lineage>
        <taxon>Viruses</taxon>
        <taxon>Duplodnaviria</taxon>
        <taxon>Heunggongvirae</taxon>
        <taxon>Uroviricota</taxon>
        <taxon>Caudoviricetes</taxon>
        <taxon>Peduoviridae</taxon>
        <taxon>Maltschvirus</taxon>
        <taxon>Maltschvirus maltsch</taxon>
    </lineage>
</organism>
<evidence type="ECO:0000313" key="7">
    <source>
        <dbReference type="EMBL" id="CAB4188508.1"/>
    </source>
</evidence>
<evidence type="ECO:0000313" key="5">
    <source>
        <dbReference type="EMBL" id="CAB4174767.1"/>
    </source>
</evidence>
<gene>
    <name evidence="6" type="ORF">UFOVP1031_101</name>
    <name evidence="7" type="ORF">UFOVP1172_34</name>
    <name evidence="8" type="ORF">UFOVP1240_96</name>
    <name evidence="9" type="ORF">UFOVP1486_153</name>
    <name evidence="11" type="ORF">UFOVP1578_16</name>
    <name evidence="10" type="ORF">UFOVP1630_8</name>
    <name evidence="1" type="ORF">UFOVP288_113</name>
    <name evidence="2" type="ORF">UFOVP483_83</name>
    <name evidence="3" type="ORF">UFOVP573_2</name>
    <name evidence="4" type="ORF">UFOVP769_113</name>
    <name evidence="5" type="ORF">UFOVP962_81</name>
</gene>
<dbReference type="EMBL" id="LR797180">
    <property type="protein sequence ID" value="CAB4192020.1"/>
    <property type="molecule type" value="Genomic_DNA"/>
</dbReference>
<dbReference type="EMBL" id="LR796980">
    <property type="protein sequence ID" value="CAB4179434.1"/>
    <property type="molecule type" value="Genomic_DNA"/>
</dbReference>
<evidence type="ECO:0000313" key="6">
    <source>
        <dbReference type="EMBL" id="CAB4179434.1"/>
    </source>
</evidence>
<sequence length="91" mass="9934">MFEFIDEGDMEFVPRGRKSNVSPELVKALTSLKKGQACKLTGMKVDLKLANAKTEKARISATIRQASKQAKVAIVIRWSGDGTPQVVKKSA</sequence>
<proteinExistence type="predicted"/>
<protein>
    <submittedName>
        <fullName evidence="6">Uncharacterized protein</fullName>
    </submittedName>
</protein>
<dbReference type="EMBL" id="LR798423">
    <property type="protein sequence ID" value="CAB5230493.1"/>
    <property type="molecule type" value="Genomic_DNA"/>
</dbReference>
<reference evidence="6" key="1">
    <citation type="submission" date="2020-05" db="EMBL/GenBank/DDBJ databases">
        <authorList>
            <person name="Chiriac C."/>
            <person name="Salcher M."/>
            <person name="Ghai R."/>
            <person name="Kavagutti S V."/>
        </authorList>
    </citation>
    <scope>NUCLEOTIDE SEQUENCE</scope>
</reference>
<evidence type="ECO:0000313" key="10">
    <source>
        <dbReference type="EMBL" id="CAB4219841.1"/>
    </source>
</evidence>